<accession>A0A1H6ELH8</accession>
<name>A0A1H6ELH8_9PSEU</name>
<organism evidence="1 4">
    <name type="scientific">Saccharopolyspora kobensis</name>
    <dbReference type="NCBI Taxonomy" id="146035"/>
    <lineage>
        <taxon>Bacteria</taxon>
        <taxon>Bacillati</taxon>
        <taxon>Actinomycetota</taxon>
        <taxon>Actinomycetes</taxon>
        <taxon>Pseudonocardiales</taxon>
        <taxon>Pseudonocardiaceae</taxon>
        <taxon>Saccharopolyspora</taxon>
    </lineage>
</organism>
<keyword evidence="3" id="KW-1185">Reference proteome</keyword>
<gene>
    <name evidence="1" type="ORF">SAMN02982929_07194</name>
    <name evidence="2" type="ORF">SAMN05216506_103174</name>
</gene>
<dbReference type="Proteomes" id="UP000199690">
    <property type="component" value="Unassembled WGS sequence"/>
</dbReference>
<evidence type="ECO:0000313" key="2">
    <source>
        <dbReference type="EMBL" id="SFD23595.1"/>
    </source>
</evidence>
<accession>A0A1I1QNI6</accession>
<reference evidence="1" key="2">
    <citation type="submission" date="2016-10" db="EMBL/GenBank/DDBJ databases">
        <authorList>
            <person name="de Groot N.N."/>
        </authorList>
    </citation>
    <scope>NUCLEOTIDE SEQUENCE [LARGE SCALE GENOMIC DNA]</scope>
    <source>
        <strain evidence="1">ATCC 20501</strain>
    </source>
</reference>
<evidence type="ECO:0000313" key="3">
    <source>
        <dbReference type="Proteomes" id="UP000199690"/>
    </source>
</evidence>
<dbReference type="EMBL" id="FNVB01000021">
    <property type="protein sequence ID" value="SEG98708.1"/>
    <property type="molecule type" value="Genomic_DNA"/>
</dbReference>
<dbReference type="Proteomes" id="UP000236729">
    <property type="component" value="Unassembled WGS sequence"/>
</dbReference>
<protein>
    <submittedName>
        <fullName evidence="1">Uncharacterized protein</fullName>
    </submittedName>
</protein>
<proteinExistence type="predicted"/>
<evidence type="ECO:0000313" key="4">
    <source>
        <dbReference type="Proteomes" id="UP000236729"/>
    </source>
</evidence>
<sequence>MPQHRITYVTDTVPENLPEGATIERVPALPLDLVAEDGKVLVLVQQSVMKDGAYLHLNNASIHLTADETRRVIEALQETLPEPEPIEHTVICLVDGDGDSWWELVPGLWTAGFDEAEARLNRAEDAELVVDRTLDQIRTEYGIRGETATEWGGRTEPPADVMATEDADGDRWFRCEDGRWSAYVAAAEGVLWDEGPAKYAPHTIVSRK</sequence>
<dbReference type="RefSeq" id="WP_093350601.1">
    <property type="nucleotide sequence ID" value="NZ_FNVB01000021.1"/>
</dbReference>
<evidence type="ECO:0000313" key="1">
    <source>
        <dbReference type="EMBL" id="SEG98708.1"/>
    </source>
</evidence>
<reference evidence="3 4" key="1">
    <citation type="submission" date="2016-10" db="EMBL/GenBank/DDBJ databases">
        <authorList>
            <person name="Varghese N."/>
            <person name="Submissions S."/>
        </authorList>
    </citation>
    <scope>NUCLEOTIDE SEQUENCE [LARGE SCALE GENOMIC DNA]</scope>
    <source>
        <strain evidence="4">ATCC 20501</strain>
        <strain evidence="2 3">CGMCC 4.3529</strain>
    </source>
</reference>
<dbReference type="AlphaFoldDB" id="A0A1H6ELH8"/>
<dbReference type="EMBL" id="FOME01000003">
    <property type="protein sequence ID" value="SFD23595.1"/>
    <property type="molecule type" value="Genomic_DNA"/>
</dbReference>